<dbReference type="EMBL" id="WNYA01000005">
    <property type="protein sequence ID" value="KAG8572797.1"/>
    <property type="molecule type" value="Genomic_DNA"/>
</dbReference>
<dbReference type="PANTHER" id="PTHR24020">
    <property type="entry name" value="COLLAGEN ALPHA"/>
    <property type="match status" value="1"/>
</dbReference>
<keyword evidence="1" id="KW-0732">Signal</keyword>
<dbReference type="SUPFAM" id="SSF53300">
    <property type="entry name" value="vWA-like"/>
    <property type="match status" value="2"/>
</dbReference>
<dbReference type="Proteomes" id="UP000824782">
    <property type="component" value="Unassembled WGS sequence"/>
</dbReference>
<keyword evidence="4" id="KW-1185">Reference proteome</keyword>
<dbReference type="CDD" id="cd01450">
    <property type="entry name" value="vWFA_subfamily_ECM"/>
    <property type="match status" value="2"/>
</dbReference>
<dbReference type="SMART" id="SM00327">
    <property type="entry name" value="VWA"/>
    <property type="match status" value="2"/>
</dbReference>
<evidence type="ECO:0000256" key="1">
    <source>
        <dbReference type="SAM" id="SignalP"/>
    </source>
</evidence>
<protein>
    <recommendedName>
        <fullName evidence="2">VWFA domain-containing protein</fullName>
    </recommendedName>
</protein>
<feature type="signal peptide" evidence="1">
    <location>
        <begin position="1"/>
        <end position="22"/>
    </location>
</feature>
<feature type="domain" description="VWFA" evidence="2">
    <location>
        <begin position="239"/>
        <end position="433"/>
    </location>
</feature>
<evidence type="ECO:0000313" key="3">
    <source>
        <dbReference type="EMBL" id="KAG8572797.1"/>
    </source>
</evidence>
<dbReference type="InterPro" id="IPR050525">
    <property type="entry name" value="ECM_Assembly_Org"/>
</dbReference>
<dbReference type="InterPro" id="IPR002035">
    <property type="entry name" value="VWF_A"/>
</dbReference>
<dbReference type="Gene3D" id="3.40.50.410">
    <property type="entry name" value="von Willebrand factor, type A domain"/>
    <property type="match status" value="2"/>
</dbReference>
<feature type="chain" id="PRO_5043350083" description="VWFA domain-containing protein" evidence="1">
    <location>
        <begin position="23"/>
        <end position="459"/>
    </location>
</feature>
<gene>
    <name evidence="3" type="ORF">GDO81_012166</name>
</gene>
<dbReference type="InterPro" id="IPR036465">
    <property type="entry name" value="vWFA_dom_sf"/>
</dbReference>
<dbReference type="PROSITE" id="PS50234">
    <property type="entry name" value="VWFA"/>
    <property type="match status" value="2"/>
</dbReference>
<evidence type="ECO:0000313" key="4">
    <source>
        <dbReference type="Proteomes" id="UP000824782"/>
    </source>
</evidence>
<reference evidence="3" key="1">
    <citation type="thesis" date="2020" institute="ProQuest LLC" country="789 East Eisenhower Parkway, Ann Arbor, MI, USA">
        <title>Comparative Genomics and Chromosome Evolution.</title>
        <authorList>
            <person name="Mudd A.B."/>
        </authorList>
    </citation>
    <scope>NUCLEOTIDE SEQUENCE</scope>
    <source>
        <strain evidence="3">237g6f4</strain>
        <tissue evidence="3">Blood</tissue>
    </source>
</reference>
<dbReference type="PROSITE" id="PS51257">
    <property type="entry name" value="PROKAR_LIPOPROTEIN"/>
    <property type="match status" value="1"/>
</dbReference>
<comment type="caution">
    <text evidence="3">The sequence shown here is derived from an EMBL/GenBank/DDBJ whole genome shotgun (WGS) entry which is preliminary data.</text>
</comment>
<dbReference type="Pfam" id="PF00092">
    <property type="entry name" value="VWA"/>
    <property type="match status" value="2"/>
</dbReference>
<accession>A0AAV7BK95</accession>
<name>A0AAV7BK95_ENGPU</name>
<sequence length="459" mass="51587">MVVKHLFLHTHSFSFFTACCQGQSRCPVYPTELVFALDMSSDVKPPMFKRIIDTVTFIMTNVTIRGSNCPVGARVAVTSYNKHTNYLIRFSDFQKKEKLLSAIKNISLESSNNGRDIGACMRFVAKNVFKRSFQGATVRRVAVFFSHGRTDDPATISTAVMEYSALGIAAAVISFTSAPAIKRAISTDDSGTFQLIEISGNDFKRQVQPFLMCTLCYDECKVDSLCGKKNSSLNKASLDVGFLLDSSYNINLPEYEEARSFISTVIDGLDVENTGTRVALVSSAPPGLRSDNKGKPHVEFDFLTYRRANIMKRHVQENTHRLRDAPAFGLSLKWMLENIMYKTSDLKKNKVIIMILSGETSVWDKQTLREAAFEAKCKGFALFVLFIGKTYNDTELMELPSTPTENHLLQLGQVHKPNFGYASRFTRAFLNAVKLSINKYPPAELKANCIDNRRKRRRT</sequence>
<proteinExistence type="predicted"/>
<dbReference type="PANTHER" id="PTHR24020:SF20">
    <property type="entry name" value="PH DOMAIN-CONTAINING PROTEIN"/>
    <property type="match status" value="1"/>
</dbReference>
<feature type="domain" description="VWFA" evidence="2">
    <location>
        <begin position="32"/>
        <end position="215"/>
    </location>
</feature>
<evidence type="ECO:0000259" key="2">
    <source>
        <dbReference type="PROSITE" id="PS50234"/>
    </source>
</evidence>
<dbReference type="AlphaFoldDB" id="A0AAV7BK95"/>
<organism evidence="3 4">
    <name type="scientific">Engystomops pustulosus</name>
    <name type="common">Tungara frog</name>
    <name type="synonym">Physalaemus pustulosus</name>
    <dbReference type="NCBI Taxonomy" id="76066"/>
    <lineage>
        <taxon>Eukaryota</taxon>
        <taxon>Metazoa</taxon>
        <taxon>Chordata</taxon>
        <taxon>Craniata</taxon>
        <taxon>Vertebrata</taxon>
        <taxon>Euteleostomi</taxon>
        <taxon>Amphibia</taxon>
        <taxon>Batrachia</taxon>
        <taxon>Anura</taxon>
        <taxon>Neobatrachia</taxon>
        <taxon>Hyloidea</taxon>
        <taxon>Leptodactylidae</taxon>
        <taxon>Leiuperinae</taxon>
        <taxon>Engystomops</taxon>
    </lineage>
</organism>